<comment type="caution">
    <text evidence="1">The sequence shown here is derived from an EMBL/GenBank/DDBJ whole genome shotgun (WGS) entry which is preliminary data.</text>
</comment>
<proteinExistence type="predicted"/>
<dbReference type="EMBL" id="JAHHUM010000010">
    <property type="protein sequence ID" value="KAK5623900.1"/>
    <property type="molecule type" value="Genomic_DNA"/>
</dbReference>
<keyword evidence="2" id="KW-1185">Reference proteome</keyword>
<dbReference type="AlphaFoldDB" id="A0AAV9SRE3"/>
<evidence type="ECO:0000313" key="1">
    <source>
        <dbReference type="EMBL" id="KAK5623900.1"/>
    </source>
</evidence>
<reference evidence="1 2" key="1">
    <citation type="submission" date="2021-06" db="EMBL/GenBank/DDBJ databases">
        <authorList>
            <person name="Palmer J.M."/>
        </authorList>
    </citation>
    <scope>NUCLEOTIDE SEQUENCE [LARGE SCALE GENOMIC DNA]</scope>
    <source>
        <strain evidence="1 2">MEX-2019</strain>
        <tissue evidence="1">Muscle</tissue>
    </source>
</reference>
<sequence length="113" mass="12982">MDCYQYLGAHLNNKLDWRHNIDVFLQEGSEQTLPVQYFFSYVVNLPLLRSHPVHLAGKGASKVIFPPLCLTVRIMLFGHIQHISSSKQDKLSSRAGFVSHLTTKHSHKMFDVY</sequence>
<gene>
    <name evidence="1" type="ORF">CRENBAI_000185</name>
</gene>
<protein>
    <submittedName>
        <fullName evidence="1">Uncharacterized protein</fullName>
    </submittedName>
</protein>
<evidence type="ECO:0000313" key="2">
    <source>
        <dbReference type="Proteomes" id="UP001311232"/>
    </source>
</evidence>
<accession>A0AAV9SRE3</accession>
<name>A0AAV9SRE3_9TELE</name>
<dbReference type="Proteomes" id="UP001311232">
    <property type="component" value="Unassembled WGS sequence"/>
</dbReference>
<organism evidence="1 2">
    <name type="scientific">Crenichthys baileyi</name>
    <name type="common">White River springfish</name>
    <dbReference type="NCBI Taxonomy" id="28760"/>
    <lineage>
        <taxon>Eukaryota</taxon>
        <taxon>Metazoa</taxon>
        <taxon>Chordata</taxon>
        <taxon>Craniata</taxon>
        <taxon>Vertebrata</taxon>
        <taxon>Euteleostomi</taxon>
        <taxon>Actinopterygii</taxon>
        <taxon>Neopterygii</taxon>
        <taxon>Teleostei</taxon>
        <taxon>Neoteleostei</taxon>
        <taxon>Acanthomorphata</taxon>
        <taxon>Ovalentaria</taxon>
        <taxon>Atherinomorphae</taxon>
        <taxon>Cyprinodontiformes</taxon>
        <taxon>Goodeidae</taxon>
        <taxon>Crenichthys</taxon>
    </lineage>
</organism>